<gene>
    <name evidence="1" type="ORF">PsorP6_006926</name>
</gene>
<organism evidence="1 2">
    <name type="scientific">Peronosclerospora sorghi</name>
    <dbReference type="NCBI Taxonomy" id="230839"/>
    <lineage>
        <taxon>Eukaryota</taxon>
        <taxon>Sar</taxon>
        <taxon>Stramenopiles</taxon>
        <taxon>Oomycota</taxon>
        <taxon>Peronosporomycetes</taxon>
        <taxon>Peronosporales</taxon>
        <taxon>Peronosporaceae</taxon>
        <taxon>Peronosclerospora</taxon>
    </lineage>
</organism>
<dbReference type="EMBL" id="CM047582">
    <property type="protein sequence ID" value="KAI9916005.1"/>
    <property type="molecule type" value="Genomic_DNA"/>
</dbReference>
<evidence type="ECO:0000313" key="2">
    <source>
        <dbReference type="Proteomes" id="UP001163321"/>
    </source>
</evidence>
<evidence type="ECO:0000313" key="1">
    <source>
        <dbReference type="EMBL" id="KAI9916005.1"/>
    </source>
</evidence>
<proteinExistence type="predicted"/>
<sequence length="103" mass="11757">MFYRRLYVQLIHLLQNSLQVKKFGLKIKASLTALQEHIKELYHTDVSKDLISTITDATNSQNQLNQGGNKVALGAQVAIFKIFISRKTSSRIKIYVIESLRAH</sequence>
<keyword evidence="2" id="KW-1185">Reference proteome</keyword>
<accession>A0ACC0WBH5</accession>
<reference evidence="1 2" key="1">
    <citation type="journal article" date="2022" name="bioRxiv">
        <title>The genome of the oomycete Peronosclerospora sorghi, a cosmopolitan pathogen of maize and sorghum, is inflated with dispersed pseudogenes.</title>
        <authorList>
            <person name="Fletcher K."/>
            <person name="Martin F."/>
            <person name="Isakeit T."/>
            <person name="Cavanaugh K."/>
            <person name="Magill C."/>
            <person name="Michelmore R."/>
        </authorList>
    </citation>
    <scope>NUCLEOTIDE SEQUENCE [LARGE SCALE GENOMIC DNA]</scope>
    <source>
        <strain evidence="1">P6</strain>
    </source>
</reference>
<name>A0ACC0WBH5_9STRA</name>
<protein>
    <submittedName>
        <fullName evidence="1">Uncharacterized protein</fullName>
    </submittedName>
</protein>
<dbReference type="Proteomes" id="UP001163321">
    <property type="component" value="Chromosome 3"/>
</dbReference>
<comment type="caution">
    <text evidence="1">The sequence shown here is derived from an EMBL/GenBank/DDBJ whole genome shotgun (WGS) entry which is preliminary data.</text>
</comment>